<feature type="region of interest" description="Disordered" evidence="2">
    <location>
        <begin position="1"/>
        <end position="33"/>
    </location>
</feature>
<evidence type="ECO:0000256" key="1">
    <source>
        <dbReference type="ARBA" id="ARBA00023125"/>
    </source>
</evidence>
<dbReference type="GO" id="GO:0003700">
    <property type="term" value="F:DNA-binding transcription factor activity"/>
    <property type="evidence" value="ECO:0007669"/>
    <property type="project" value="InterPro"/>
</dbReference>
<name>A0A562SQJ6_9BACT</name>
<dbReference type="SMART" id="SM00422">
    <property type="entry name" value="HTH_MERR"/>
    <property type="match status" value="1"/>
</dbReference>
<dbReference type="InterPro" id="IPR009061">
    <property type="entry name" value="DNA-bd_dom_put_sf"/>
</dbReference>
<protein>
    <submittedName>
        <fullName evidence="4">DNA-binding transcriptional MerR regulator</fullName>
    </submittedName>
</protein>
<dbReference type="RefSeq" id="WP_199758211.1">
    <property type="nucleotide sequence ID" value="NZ_VLLE01000003.1"/>
</dbReference>
<keyword evidence="1 4" id="KW-0238">DNA-binding</keyword>
<dbReference type="GO" id="GO:0003677">
    <property type="term" value="F:DNA binding"/>
    <property type="evidence" value="ECO:0007669"/>
    <property type="project" value="UniProtKB-KW"/>
</dbReference>
<dbReference type="PANTHER" id="PTHR30204:SF15">
    <property type="entry name" value="BLL5018 PROTEIN"/>
    <property type="match status" value="1"/>
</dbReference>
<evidence type="ECO:0000259" key="3">
    <source>
        <dbReference type="SMART" id="SM00422"/>
    </source>
</evidence>
<dbReference type="InterPro" id="IPR000551">
    <property type="entry name" value="MerR-type_HTH_dom"/>
</dbReference>
<dbReference type="SUPFAM" id="SSF46955">
    <property type="entry name" value="Putative DNA-binding domain"/>
    <property type="match status" value="1"/>
</dbReference>
<feature type="compositionally biased region" description="Basic residues" evidence="2">
    <location>
        <begin position="1"/>
        <end position="26"/>
    </location>
</feature>
<dbReference type="PANTHER" id="PTHR30204">
    <property type="entry name" value="REDOX-CYCLING DRUG-SENSING TRANSCRIPTIONAL ACTIVATOR SOXR"/>
    <property type="match status" value="1"/>
</dbReference>
<dbReference type="Gene3D" id="1.10.1660.10">
    <property type="match status" value="1"/>
</dbReference>
<organism evidence="4 5">
    <name type="scientific">Lacibacter cauensis</name>
    <dbReference type="NCBI Taxonomy" id="510947"/>
    <lineage>
        <taxon>Bacteria</taxon>
        <taxon>Pseudomonadati</taxon>
        <taxon>Bacteroidota</taxon>
        <taxon>Chitinophagia</taxon>
        <taxon>Chitinophagales</taxon>
        <taxon>Chitinophagaceae</taxon>
        <taxon>Lacibacter</taxon>
    </lineage>
</organism>
<feature type="domain" description="HTH merR-type" evidence="3">
    <location>
        <begin position="52"/>
        <end position="122"/>
    </location>
</feature>
<dbReference type="Pfam" id="PF13411">
    <property type="entry name" value="MerR_1"/>
    <property type="match status" value="1"/>
</dbReference>
<accession>A0A562SQJ6</accession>
<reference evidence="4 5" key="1">
    <citation type="journal article" date="2015" name="Stand. Genomic Sci.">
        <title>Genomic Encyclopedia of Bacterial and Archaeal Type Strains, Phase III: the genomes of soil and plant-associated and newly described type strains.</title>
        <authorList>
            <person name="Whitman W.B."/>
            <person name="Woyke T."/>
            <person name="Klenk H.P."/>
            <person name="Zhou Y."/>
            <person name="Lilburn T.G."/>
            <person name="Beck B.J."/>
            <person name="De Vos P."/>
            <person name="Vandamme P."/>
            <person name="Eisen J.A."/>
            <person name="Garrity G."/>
            <person name="Hugenholtz P."/>
            <person name="Kyrpides N.C."/>
        </authorList>
    </citation>
    <scope>NUCLEOTIDE SEQUENCE [LARGE SCALE GENOMIC DNA]</scope>
    <source>
        <strain evidence="4 5">CGMCC 1.7271</strain>
    </source>
</reference>
<dbReference type="EMBL" id="VLLE01000003">
    <property type="protein sequence ID" value="TWI83525.1"/>
    <property type="molecule type" value="Genomic_DNA"/>
</dbReference>
<proteinExistence type="predicted"/>
<dbReference type="Proteomes" id="UP000316167">
    <property type="component" value="Unassembled WGS sequence"/>
</dbReference>
<gene>
    <name evidence="4" type="ORF">IQ13_1637</name>
</gene>
<evidence type="ECO:0000313" key="5">
    <source>
        <dbReference type="Proteomes" id="UP000316167"/>
    </source>
</evidence>
<evidence type="ECO:0000256" key="2">
    <source>
        <dbReference type="SAM" id="MobiDB-lite"/>
    </source>
</evidence>
<comment type="caution">
    <text evidence="4">The sequence shown here is derived from an EMBL/GenBank/DDBJ whole genome shotgun (WGS) entry which is preliminary data.</text>
</comment>
<evidence type="ECO:0000313" key="4">
    <source>
        <dbReference type="EMBL" id="TWI83525.1"/>
    </source>
</evidence>
<sequence>MPKAAPRRGRKPLNKPPKPKQKRGRKSLKEPVDETMFVELPSDEELSKKLYYSIGEVCDMFQINPSSIRHWETEFTFLKPRKNKKGDRFFNATELKKVHLIYYLLRYKKYSIEAAKDYLKKHKTETDTRFELVKSLQQIKQFLLTIKADL</sequence>
<dbReference type="InterPro" id="IPR047057">
    <property type="entry name" value="MerR_fam"/>
</dbReference>
<dbReference type="AlphaFoldDB" id="A0A562SQJ6"/>
<keyword evidence="5" id="KW-1185">Reference proteome</keyword>